<dbReference type="Proteomes" id="UP001164539">
    <property type="component" value="Chromosome 10"/>
</dbReference>
<protein>
    <submittedName>
        <fullName evidence="1">Uncharacterized protein</fullName>
    </submittedName>
</protein>
<evidence type="ECO:0000313" key="1">
    <source>
        <dbReference type="EMBL" id="KAJ4708148.1"/>
    </source>
</evidence>
<gene>
    <name evidence="1" type="ORF">OWV82_018142</name>
</gene>
<keyword evidence="2" id="KW-1185">Reference proteome</keyword>
<organism evidence="1 2">
    <name type="scientific">Melia azedarach</name>
    <name type="common">Chinaberry tree</name>
    <dbReference type="NCBI Taxonomy" id="155640"/>
    <lineage>
        <taxon>Eukaryota</taxon>
        <taxon>Viridiplantae</taxon>
        <taxon>Streptophyta</taxon>
        <taxon>Embryophyta</taxon>
        <taxon>Tracheophyta</taxon>
        <taxon>Spermatophyta</taxon>
        <taxon>Magnoliopsida</taxon>
        <taxon>eudicotyledons</taxon>
        <taxon>Gunneridae</taxon>
        <taxon>Pentapetalae</taxon>
        <taxon>rosids</taxon>
        <taxon>malvids</taxon>
        <taxon>Sapindales</taxon>
        <taxon>Meliaceae</taxon>
        <taxon>Melia</taxon>
    </lineage>
</organism>
<accession>A0ACC1XAF4</accession>
<name>A0ACC1XAF4_MELAZ</name>
<proteinExistence type="predicted"/>
<reference evidence="1 2" key="1">
    <citation type="journal article" date="2023" name="Science">
        <title>Complex scaffold remodeling in plant triterpene biosynthesis.</title>
        <authorList>
            <person name="De La Pena R."/>
            <person name="Hodgson H."/>
            <person name="Liu J.C."/>
            <person name="Stephenson M.J."/>
            <person name="Martin A.C."/>
            <person name="Owen C."/>
            <person name="Harkess A."/>
            <person name="Leebens-Mack J."/>
            <person name="Jimenez L.E."/>
            <person name="Osbourn A."/>
            <person name="Sattely E.S."/>
        </authorList>
    </citation>
    <scope>NUCLEOTIDE SEQUENCE [LARGE SCALE GENOMIC DNA]</scope>
    <source>
        <strain evidence="2">cv. JPN11</strain>
        <tissue evidence="1">Leaf</tissue>
    </source>
</reference>
<evidence type="ECO:0000313" key="2">
    <source>
        <dbReference type="Proteomes" id="UP001164539"/>
    </source>
</evidence>
<comment type="caution">
    <text evidence="1">The sequence shown here is derived from an EMBL/GenBank/DDBJ whole genome shotgun (WGS) entry which is preliminary data.</text>
</comment>
<sequence>MEKTVYVLLLVMTVSALGNGVDVNDEARETISEIDRKLKLLNKPAVKSIKSEDGDIINCVDIYKQPSFDHPALKNHTIQLRPSFDIPTEKQDRRNEASLSVRTQTWQKSGSCPNGTVPIRRIRRQDLLKAASLEQFGRKTPEIFYVVNRTYVKSTQFVSVHNSTIKLDRLVNRSAAVLLTIGYNYIGAQADINVWDPNVESPDDFTTAQIWLKGGPGDNFESVESGWMVNPKLYGDKLPRFFAYWTRDAYKSTGCFDLTCTGFVQTSTQIALGASIYPWSSDLGPQYHIPVAMSLDPNSGNWWLKYADIPVGYWPTALFDYLKQSAIFVEWGGQVYSPNVKKTPHTKTAMGSGSFAQSLYASACFINHVRIIDYSLQLKYPEWVGTWADEEDCYDAYNLIQGYTVEPIFFFGGPGQNPRCM</sequence>
<dbReference type="EMBL" id="CM051403">
    <property type="protein sequence ID" value="KAJ4708148.1"/>
    <property type="molecule type" value="Genomic_DNA"/>
</dbReference>